<evidence type="ECO:0000313" key="1">
    <source>
        <dbReference type="EMBL" id="SDA62208.1"/>
    </source>
</evidence>
<dbReference type="EMBL" id="FMXE01000008">
    <property type="protein sequence ID" value="SDA62208.1"/>
    <property type="molecule type" value="Genomic_DNA"/>
</dbReference>
<evidence type="ECO:0000313" key="2">
    <source>
        <dbReference type="Proteomes" id="UP000198756"/>
    </source>
</evidence>
<organism evidence="1 2">
    <name type="scientific">Algoriphagus alkaliphilus</name>
    <dbReference type="NCBI Taxonomy" id="279824"/>
    <lineage>
        <taxon>Bacteria</taxon>
        <taxon>Pseudomonadati</taxon>
        <taxon>Bacteroidota</taxon>
        <taxon>Cytophagia</taxon>
        <taxon>Cytophagales</taxon>
        <taxon>Cyclobacteriaceae</taxon>
        <taxon>Algoriphagus</taxon>
    </lineage>
</organism>
<dbReference type="PROSITE" id="PS51257">
    <property type="entry name" value="PROKAR_LIPOPROTEIN"/>
    <property type="match status" value="1"/>
</dbReference>
<sequence>MKNKLFGLFIVMIPLFSACSSSSRKGVDETQFAGYWYQGKAEINVYDLQQSRYGEVRGGKAVMIFVTEDFSRKKQVKLDKPEDNRADAQKVIKLNMTREFLTGVYPYNTMLSVFTPIYDEVHSPKLTASVTEWCGQAFTQLNFKNGNYHAKQFSYFESEGDTESKLNAMAEEELFNLIRLNPDLVPMGNQKLIPSLIFQRFAHIPLKAEQATTSKKELGSNQAEIEVVYNEIGRKITIRYQQFFPYEILGFTETWTKTNGQQEVTTATRSTMQMMDYWNKNEKVYEPLRKDLGL</sequence>
<gene>
    <name evidence="1" type="ORF">SAMN03080617_01346</name>
</gene>
<name>A0A1G5WVK1_9BACT</name>
<accession>A0A1G5WVK1</accession>
<proteinExistence type="predicted"/>
<keyword evidence="2" id="KW-1185">Reference proteome</keyword>
<dbReference type="AlphaFoldDB" id="A0A1G5WVK1"/>
<protein>
    <recommendedName>
        <fullName evidence="3">Septum formation inhibitor Maf</fullName>
    </recommendedName>
</protein>
<reference evidence="2" key="1">
    <citation type="submission" date="2016-10" db="EMBL/GenBank/DDBJ databases">
        <authorList>
            <person name="Varghese N."/>
            <person name="Submissions S."/>
        </authorList>
    </citation>
    <scope>NUCLEOTIDE SEQUENCE [LARGE SCALE GENOMIC DNA]</scope>
    <source>
        <strain evidence="2">DSM 22703</strain>
    </source>
</reference>
<dbReference type="STRING" id="279824.SAMN03080617_01346"/>
<dbReference type="RefSeq" id="WP_245693197.1">
    <property type="nucleotide sequence ID" value="NZ_FMXE01000008.1"/>
</dbReference>
<dbReference type="Proteomes" id="UP000198756">
    <property type="component" value="Unassembled WGS sequence"/>
</dbReference>
<evidence type="ECO:0008006" key="3">
    <source>
        <dbReference type="Google" id="ProtNLM"/>
    </source>
</evidence>